<evidence type="ECO:0000256" key="1">
    <source>
        <dbReference type="SAM" id="MobiDB-lite"/>
    </source>
</evidence>
<keyword evidence="3" id="KW-1185">Reference proteome</keyword>
<sequence>MSSSRNSDVPRRKEHVYEGTDTDNRIDTHSADDPGLNTTQTYEALSMTMDTVAYDELKIGVNGANHLDVLNASSAKPLPYYGNVQTGTD</sequence>
<dbReference type="Proteomes" id="UP001164746">
    <property type="component" value="Chromosome 5"/>
</dbReference>
<evidence type="ECO:0000313" key="2">
    <source>
        <dbReference type="EMBL" id="WAR05769.1"/>
    </source>
</evidence>
<dbReference type="EMBL" id="CP111016">
    <property type="protein sequence ID" value="WAR05769.1"/>
    <property type="molecule type" value="Genomic_DNA"/>
</dbReference>
<organism evidence="2 3">
    <name type="scientific">Mya arenaria</name>
    <name type="common">Soft-shell clam</name>
    <dbReference type="NCBI Taxonomy" id="6604"/>
    <lineage>
        <taxon>Eukaryota</taxon>
        <taxon>Metazoa</taxon>
        <taxon>Spiralia</taxon>
        <taxon>Lophotrochozoa</taxon>
        <taxon>Mollusca</taxon>
        <taxon>Bivalvia</taxon>
        <taxon>Autobranchia</taxon>
        <taxon>Heteroconchia</taxon>
        <taxon>Euheterodonta</taxon>
        <taxon>Imparidentia</taxon>
        <taxon>Neoheterodontei</taxon>
        <taxon>Myida</taxon>
        <taxon>Myoidea</taxon>
        <taxon>Myidae</taxon>
        <taxon>Mya</taxon>
    </lineage>
</organism>
<gene>
    <name evidence="2" type="ORF">MAR_021138</name>
</gene>
<feature type="region of interest" description="Disordered" evidence="1">
    <location>
        <begin position="1"/>
        <end position="38"/>
    </location>
</feature>
<protein>
    <submittedName>
        <fullName evidence="2">Uncharacterized protein</fullName>
    </submittedName>
</protein>
<name>A0ABY7E9F5_MYAAR</name>
<evidence type="ECO:0000313" key="3">
    <source>
        <dbReference type="Proteomes" id="UP001164746"/>
    </source>
</evidence>
<proteinExistence type="predicted"/>
<feature type="compositionally biased region" description="Basic and acidic residues" evidence="1">
    <location>
        <begin position="8"/>
        <end position="32"/>
    </location>
</feature>
<reference evidence="2" key="1">
    <citation type="submission" date="2022-11" db="EMBL/GenBank/DDBJ databases">
        <title>Centuries of genome instability and evolution in soft-shell clam transmissible cancer (bioRxiv).</title>
        <authorList>
            <person name="Hart S.F.M."/>
            <person name="Yonemitsu M.A."/>
            <person name="Giersch R.M."/>
            <person name="Beal B.F."/>
            <person name="Arriagada G."/>
            <person name="Davis B.W."/>
            <person name="Ostrander E.A."/>
            <person name="Goff S.P."/>
            <person name="Metzger M.J."/>
        </authorList>
    </citation>
    <scope>NUCLEOTIDE SEQUENCE</scope>
    <source>
        <strain evidence="2">MELC-2E11</strain>
        <tissue evidence="2">Siphon/mantle</tissue>
    </source>
</reference>
<accession>A0ABY7E9F5</accession>